<organism evidence="6 7">
    <name type="scientific">Sporosarcina luteola</name>
    <dbReference type="NCBI Taxonomy" id="582850"/>
    <lineage>
        <taxon>Bacteria</taxon>
        <taxon>Bacillati</taxon>
        <taxon>Bacillota</taxon>
        <taxon>Bacilli</taxon>
        <taxon>Bacillales</taxon>
        <taxon>Caryophanaceae</taxon>
        <taxon>Sporosarcina</taxon>
    </lineage>
</organism>
<evidence type="ECO:0000256" key="1">
    <source>
        <dbReference type="ARBA" id="ARBA00007074"/>
    </source>
</evidence>
<evidence type="ECO:0000256" key="2">
    <source>
        <dbReference type="ARBA" id="ARBA00022670"/>
    </source>
</evidence>
<proteinExistence type="inferred from homology"/>
<keyword evidence="2" id="KW-0645">Protease</keyword>
<dbReference type="Proteomes" id="UP000321901">
    <property type="component" value="Unassembled WGS sequence"/>
</dbReference>
<dbReference type="Gene3D" id="2.30.30.40">
    <property type="entry name" value="SH3 Domains"/>
    <property type="match status" value="1"/>
</dbReference>
<dbReference type="Pfam" id="PF00877">
    <property type="entry name" value="NLPC_P60"/>
    <property type="match status" value="1"/>
</dbReference>
<dbReference type="RefSeq" id="WP_147058782.1">
    <property type="nucleotide sequence ID" value="NZ_BJYL01000033.1"/>
</dbReference>
<keyword evidence="4" id="KW-0788">Thiol protease</keyword>
<evidence type="ECO:0000313" key="7">
    <source>
        <dbReference type="Proteomes" id="UP000321901"/>
    </source>
</evidence>
<dbReference type="InterPro" id="IPR051202">
    <property type="entry name" value="Peptidase_C40"/>
</dbReference>
<dbReference type="Pfam" id="PF23795">
    <property type="entry name" value="SH3_YKFC_2nd"/>
    <property type="match status" value="1"/>
</dbReference>
<reference evidence="6 7" key="1">
    <citation type="submission" date="2019-07" db="EMBL/GenBank/DDBJ databases">
        <title>Whole genome shotgun sequence of Sporosarcina luteola NBRC 105378.</title>
        <authorList>
            <person name="Hosoyama A."/>
            <person name="Uohara A."/>
            <person name="Ohji S."/>
            <person name="Ichikawa N."/>
        </authorList>
    </citation>
    <scope>NUCLEOTIDE SEQUENCE [LARGE SCALE GENOMIC DNA]</scope>
    <source>
        <strain evidence="6 7">NBRC 105378</strain>
    </source>
</reference>
<dbReference type="PANTHER" id="PTHR47053:SF3">
    <property type="entry name" value="GAMMA-D-GLUTAMYL-L-LYSINE DIPEPTIDYL-PEPTIDASE"/>
    <property type="match status" value="1"/>
</dbReference>
<gene>
    <name evidence="6" type="primary">ykfC</name>
    <name evidence="6" type="ORF">SLU01_24830</name>
</gene>
<name>A0A511Z9R6_9BACL</name>
<feature type="domain" description="NlpC/P60" evidence="5">
    <location>
        <begin position="181"/>
        <end position="308"/>
    </location>
</feature>
<dbReference type="GO" id="GO:0006508">
    <property type="term" value="P:proteolysis"/>
    <property type="evidence" value="ECO:0007669"/>
    <property type="project" value="UniProtKB-KW"/>
</dbReference>
<evidence type="ECO:0000256" key="3">
    <source>
        <dbReference type="ARBA" id="ARBA00022801"/>
    </source>
</evidence>
<comment type="similarity">
    <text evidence="1">Belongs to the peptidase C40 family.</text>
</comment>
<dbReference type="GO" id="GO:0008234">
    <property type="term" value="F:cysteine-type peptidase activity"/>
    <property type="evidence" value="ECO:0007669"/>
    <property type="project" value="UniProtKB-KW"/>
</dbReference>
<dbReference type="OrthoDB" id="9813368at2"/>
<keyword evidence="7" id="KW-1185">Reference proteome</keyword>
<accession>A0A511Z9R6</accession>
<evidence type="ECO:0000256" key="4">
    <source>
        <dbReference type="ARBA" id="ARBA00022807"/>
    </source>
</evidence>
<evidence type="ECO:0000259" key="5">
    <source>
        <dbReference type="PROSITE" id="PS51935"/>
    </source>
</evidence>
<dbReference type="PANTHER" id="PTHR47053">
    <property type="entry name" value="MUREIN DD-ENDOPEPTIDASE MEPH-RELATED"/>
    <property type="match status" value="1"/>
</dbReference>
<dbReference type="InterPro" id="IPR057812">
    <property type="entry name" value="SH3_YKFC_2nd"/>
</dbReference>
<dbReference type="EMBL" id="BJYL01000033">
    <property type="protein sequence ID" value="GEN84171.1"/>
    <property type="molecule type" value="Genomic_DNA"/>
</dbReference>
<keyword evidence="3" id="KW-0378">Hydrolase</keyword>
<comment type="caution">
    <text evidence="6">The sequence shown here is derived from an EMBL/GenBank/DDBJ whole genome shotgun (WGS) entry which is preliminary data.</text>
</comment>
<dbReference type="Gene3D" id="3.90.1720.10">
    <property type="entry name" value="endopeptidase domain like (from Nostoc punctiforme)"/>
    <property type="match status" value="1"/>
</dbReference>
<dbReference type="InterPro" id="IPR000064">
    <property type="entry name" value="NLP_P60_dom"/>
</dbReference>
<protein>
    <submittedName>
        <fullName evidence="6">Gamma-D-glutamyl-L-lysine endopeptidase</fullName>
    </submittedName>
</protein>
<dbReference type="InterPro" id="IPR038765">
    <property type="entry name" value="Papain-like_cys_pep_sf"/>
</dbReference>
<dbReference type="SUPFAM" id="SSF54001">
    <property type="entry name" value="Cysteine proteinases"/>
    <property type="match status" value="1"/>
</dbReference>
<dbReference type="PROSITE" id="PS51935">
    <property type="entry name" value="NLPC_P60"/>
    <property type="match status" value="1"/>
</dbReference>
<dbReference type="AlphaFoldDB" id="A0A511Z9R6"/>
<sequence length="315" mass="35023">MTEVSVNMYACAVPVATVWTSPESARELDTEGVSNPLQLNKRLEKLTYEERLDLCNGNRVQTQLLYGEPVIVDEVDGEWAKVIAVWQPSKKDERGYPGWVPVAQLKKAGPLEEAGGFIRVTVSKSQLWHTDGTPFMIVAFNTILPLTDESEEYFRVTTPDGEALVLKTDIVRASSVHQFKKRPAASAVEEGMAYLDLPYFWGGMSSYGYDCSGFTYNMLKACGHFIPRDAGDQAKSGEEIPMGDPSSWEKGDLVFFANDEGKGNVRHVGFYYGNGLILHSPSTGQSVELLKLSGSKLEREICAVRRYGKEERKTE</sequence>
<evidence type="ECO:0000313" key="6">
    <source>
        <dbReference type="EMBL" id="GEN84171.1"/>
    </source>
</evidence>